<accession>A0ACB8QLH6</accession>
<proteinExistence type="predicted"/>
<keyword evidence="2" id="KW-1185">Reference proteome</keyword>
<comment type="caution">
    <text evidence="1">The sequence shown here is derived from an EMBL/GenBank/DDBJ whole genome shotgun (WGS) entry which is preliminary data.</text>
</comment>
<gene>
    <name evidence="1" type="ORF">K488DRAFT_50400</name>
</gene>
<organism evidence="1 2">
    <name type="scientific">Vararia minispora EC-137</name>
    <dbReference type="NCBI Taxonomy" id="1314806"/>
    <lineage>
        <taxon>Eukaryota</taxon>
        <taxon>Fungi</taxon>
        <taxon>Dikarya</taxon>
        <taxon>Basidiomycota</taxon>
        <taxon>Agaricomycotina</taxon>
        <taxon>Agaricomycetes</taxon>
        <taxon>Russulales</taxon>
        <taxon>Lachnocladiaceae</taxon>
        <taxon>Vararia</taxon>
    </lineage>
</organism>
<dbReference type="Proteomes" id="UP000814128">
    <property type="component" value="Unassembled WGS sequence"/>
</dbReference>
<sequence>MKRKRRSLQEGLPAGERLKRSRLASTDAIWASPWGWVGTDVFDASSISQEHLTATCGFLPSSGHAFCKNKLRVLLEKRDKLPKQPVASGNQDNVIVVSDDDIPGCSKKSCKKNPNCLNHLGQGRWVDQDDAFKSYRTAIKLEKDPSLSNRKPGLPIGLRNLGATCYANAYLQVWFQDVEFRNGVYRCLPTQDQGHAFEDSPVFQLQTVFAALQGSKRKVFNPVKLVESLRLRTSEQQDAQEFSKLFMSHLDSEFQKQLDPELKNLLSRQFEGTQAYTTTCQRCKTCSSNDSNFLELELNLENNATLESRIQALLHPEVLSGDNQYRCSHCSNSLQDAKRQVILRRLPPVLHFSLLRFIFDLTTLERKKSKHPISFPTILDMSQFIRGSNEDNIYELRGFLLHRGQSAYHGHYEAVVQEAMSETWFQFNDEIVTEIPPPGSIPGSKDIPRYEKYPNSKSQASKKRKRIVDSEDEIEEIDPPPNTKQNNNTDFSPFPGSRIVNSKDAYMLVYTRKRATKPTPIDPPQRACEVIDGLNSAHDTAVDQYRAKLEQVKEEFNGTREKMLSIFQSWDVSSADQPSVVASRRALEDFVSRPLTSPSDKLADQSKDAEPAEAERSNAEANGHTPGELSVVEIICPHGRLSPDKASEMKRIDAAVYNEMESSFDVRFSHVLTPEDVCETCVKEAFPEKLYHKQHPQQVAEFDKVRQGMDTPQYWLSKNWTKDWRQAKPKMHIAGQDDPGPSSGEFYRDVFCEHGNLVSSLVHRTRISPQAYHYLRTLFPGWSSIPDNAQACKTCIEAIELSRGERQAMKKRAEDEKVQLRKMFDHALKGDIALLEDTALALVPSSFVRGWRHWNLRFATIPRPPGIDNSAFLCEHDLLAFDPNKGDIDETMCIVLKSDWETLQRLYDAGPPIFLARHTRGGKTTYTHKPEVCQECRVARKSAYESTEITVRVLAEGDPLPTPESYRAATMNGDAKQTPQTYASRQSKRLRTGTRRREHKLTISKSTTVKALKLQIFSELQIPTICQRLFRAGEELLDNSISLGTLGVLAHDVLELREESEDQDLLDVTSDGENGRREEGRGFGGTLLGGDFLPSESGTLTSSRSASERGSSPPEDSGGFKQCGACTLRNPLNAVACSVCDTPFP</sequence>
<evidence type="ECO:0000313" key="2">
    <source>
        <dbReference type="Proteomes" id="UP000814128"/>
    </source>
</evidence>
<reference evidence="1" key="2">
    <citation type="journal article" date="2022" name="New Phytol.">
        <title>Evolutionary transition to the ectomycorrhizal habit in the genomes of a hyperdiverse lineage of mushroom-forming fungi.</title>
        <authorList>
            <person name="Looney B."/>
            <person name="Miyauchi S."/>
            <person name="Morin E."/>
            <person name="Drula E."/>
            <person name="Courty P.E."/>
            <person name="Kohler A."/>
            <person name="Kuo A."/>
            <person name="LaButti K."/>
            <person name="Pangilinan J."/>
            <person name="Lipzen A."/>
            <person name="Riley R."/>
            <person name="Andreopoulos W."/>
            <person name="He G."/>
            <person name="Johnson J."/>
            <person name="Nolan M."/>
            <person name="Tritt A."/>
            <person name="Barry K.W."/>
            <person name="Grigoriev I.V."/>
            <person name="Nagy L.G."/>
            <person name="Hibbett D."/>
            <person name="Henrissat B."/>
            <person name="Matheny P.B."/>
            <person name="Labbe J."/>
            <person name="Martin F.M."/>
        </authorList>
    </citation>
    <scope>NUCLEOTIDE SEQUENCE</scope>
    <source>
        <strain evidence="1">EC-137</strain>
    </source>
</reference>
<protein>
    <submittedName>
        <fullName evidence="1">Cysteine proteinase</fullName>
    </submittedName>
</protein>
<dbReference type="EMBL" id="MU273553">
    <property type="protein sequence ID" value="KAI0032221.1"/>
    <property type="molecule type" value="Genomic_DNA"/>
</dbReference>
<reference evidence="1" key="1">
    <citation type="submission" date="2021-02" db="EMBL/GenBank/DDBJ databases">
        <authorList>
            <consortium name="DOE Joint Genome Institute"/>
            <person name="Ahrendt S."/>
            <person name="Looney B.P."/>
            <person name="Miyauchi S."/>
            <person name="Morin E."/>
            <person name="Drula E."/>
            <person name="Courty P.E."/>
            <person name="Chicoki N."/>
            <person name="Fauchery L."/>
            <person name="Kohler A."/>
            <person name="Kuo A."/>
            <person name="Labutti K."/>
            <person name="Pangilinan J."/>
            <person name="Lipzen A."/>
            <person name="Riley R."/>
            <person name="Andreopoulos W."/>
            <person name="He G."/>
            <person name="Johnson J."/>
            <person name="Barry K.W."/>
            <person name="Grigoriev I.V."/>
            <person name="Nagy L."/>
            <person name="Hibbett D."/>
            <person name="Henrissat B."/>
            <person name="Matheny P.B."/>
            <person name="Labbe J."/>
            <person name="Martin F."/>
        </authorList>
    </citation>
    <scope>NUCLEOTIDE SEQUENCE</scope>
    <source>
        <strain evidence="1">EC-137</strain>
    </source>
</reference>
<name>A0ACB8QLH6_9AGAM</name>
<evidence type="ECO:0000313" key="1">
    <source>
        <dbReference type="EMBL" id="KAI0032221.1"/>
    </source>
</evidence>